<dbReference type="GO" id="GO:0007059">
    <property type="term" value="P:chromosome segregation"/>
    <property type="evidence" value="ECO:0007669"/>
    <property type="project" value="TreeGrafter"/>
</dbReference>
<reference evidence="3" key="1">
    <citation type="submission" date="2019-11" db="EMBL/GenBank/DDBJ databases">
        <authorList>
            <person name="Feng L."/>
        </authorList>
    </citation>
    <scope>NUCLEOTIDE SEQUENCE</scope>
    <source>
        <strain evidence="3">FplautiiLFYP42</strain>
    </source>
</reference>
<feature type="region of interest" description="Disordered" evidence="1">
    <location>
        <begin position="420"/>
        <end position="448"/>
    </location>
</feature>
<dbReference type="InterPro" id="IPR003115">
    <property type="entry name" value="ParB_N"/>
</dbReference>
<evidence type="ECO:0000259" key="2">
    <source>
        <dbReference type="SMART" id="SM00470"/>
    </source>
</evidence>
<dbReference type="SMART" id="SM00470">
    <property type="entry name" value="ParB"/>
    <property type="match status" value="1"/>
</dbReference>
<evidence type="ECO:0000256" key="1">
    <source>
        <dbReference type="SAM" id="MobiDB-lite"/>
    </source>
</evidence>
<accession>A0A6N3FXV0</accession>
<dbReference type="PANTHER" id="PTHR33375">
    <property type="entry name" value="CHROMOSOME-PARTITIONING PROTEIN PARB-RELATED"/>
    <property type="match status" value="1"/>
</dbReference>
<dbReference type="EMBL" id="CACRUB010000047">
    <property type="protein sequence ID" value="VYU56810.1"/>
    <property type="molecule type" value="Genomic_DNA"/>
</dbReference>
<protein>
    <submittedName>
        <fullName evidence="3">Nucleoid occlusion protein</fullName>
    </submittedName>
</protein>
<gene>
    <name evidence="3" type="primary">noc_2</name>
    <name evidence="3" type="ORF">FPLFYP42_02819</name>
</gene>
<dbReference type="InterPro" id="IPR036086">
    <property type="entry name" value="ParB/Sulfiredoxin_sf"/>
</dbReference>
<dbReference type="InterPro" id="IPR050336">
    <property type="entry name" value="Chromosome_partition/occlusion"/>
</dbReference>
<dbReference type="AlphaFoldDB" id="A0A6N3FXV0"/>
<feature type="domain" description="ParB-like N-terminal" evidence="2">
    <location>
        <begin position="31"/>
        <end position="128"/>
    </location>
</feature>
<dbReference type="RefSeq" id="WP_156622058.1">
    <property type="nucleotide sequence ID" value="NZ_CACRUB010000047.1"/>
</dbReference>
<name>A0A6N3FXV0_FLAPL</name>
<sequence length="519" mass="57813">MAKFDITAAFQAAVGAAGNVSKSDTSRETIEYIGLNKLDADPGNFYSLAGLENLAANIELCGLQQPIRVRPTEDGRYVIISGHRRWSALKLLRSTEGSGDRWASIPCIVERDEVSPELRELRLIMGNRDTRKLSPAEVSKQAQRVELLLYQLKEQGYEFPGRMRDQVGAACQVSAPKLARLKVIRERLIPAYLEVFDRNKLPEQTAYVLARMETALQERLANMLPNLPTGSRAEELLELAKAGTDWRPAFSCPDGSPCKRGDAFLRHDLDCFYGELCKGETCCLDCERAKASSYACERMCAKAKAARKVQRDEAEAREAKREAEIQAEIRKNVQLRAQRLAVAAGAAGLDNEASIRISDYGQSLTAKKLREWAAGHFDQDDRLYPSTLNARDFSDPVRLAKDLGCSTDYLLGVTDELTGPSAASTSAAKQALETAPDSGDDDGPWHWWPEQPQESGLYWCITGPMSQGGSLYWWSAEKERWEHAAMAFPLSPTVTIWMRCPQLPASMDWQRQEDPDGKE</sequence>
<proteinExistence type="predicted"/>
<dbReference type="Pfam" id="PF02195">
    <property type="entry name" value="ParB_N"/>
    <property type="match status" value="1"/>
</dbReference>
<dbReference type="Gene3D" id="3.90.1530.30">
    <property type="match status" value="1"/>
</dbReference>
<dbReference type="PANTHER" id="PTHR33375:SF1">
    <property type="entry name" value="CHROMOSOME-PARTITIONING PROTEIN PARB-RELATED"/>
    <property type="match status" value="1"/>
</dbReference>
<organism evidence="3">
    <name type="scientific">Flavonifractor plautii</name>
    <name type="common">Fusobacterium plautii</name>
    <dbReference type="NCBI Taxonomy" id="292800"/>
    <lineage>
        <taxon>Bacteria</taxon>
        <taxon>Bacillati</taxon>
        <taxon>Bacillota</taxon>
        <taxon>Clostridia</taxon>
        <taxon>Eubacteriales</taxon>
        <taxon>Oscillospiraceae</taxon>
        <taxon>Flavonifractor</taxon>
    </lineage>
</organism>
<dbReference type="SUPFAM" id="SSF110849">
    <property type="entry name" value="ParB/Sulfiredoxin"/>
    <property type="match status" value="1"/>
</dbReference>
<dbReference type="GO" id="GO:0005694">
    <property type="term" value="C:chromosome"/>
    <property type="evidence" value="ECO:0007669"/>
    <property type="project" value="TreeGrafter"/>
</dbReference>
<evidence type="ECO:0000313" key="3">
    <source>
        <dbReference type="EMBL" id="VYU56810.1"/>
    </source>
</evidence>